<accession>B8CF99</accession>
<dbReference type="GO" id="GO:0000417">
    <property type="term" value="C:HIR complex"/>
    <property type="evidence" value="ECO:0000318"/>
    <property type="project" value="GO_Central"/>
</dbReference>
<feature type="compositionally biased region" description="Low complexity" evidence="10">
    <location>
        <begin position="786"/>
        <end position="796"/>
    </location>
</feature>
<dbReference type="SUPFAM" id="SSF50978">
    <property type="entry name" value="WD40 repeat-like"/>
    <property type="match status" value="2"/>
</dbReference>
<feature type="repeat" description="WD" evidence="9">
    <location>
        <begin position="413"/>
        <end position="444"/>
    </location>
</feature>
<dbReference type="Pfam" id="PF00400">
    <property type="entry name" value="WD40"/>
    <property type="match status" value="4"/>
</dbReference>
<dbReference type="InterPro" id="IPR036322">
    <property type="entry name" value="WD40_repeat_dom_sf"/>
</dbReference>
<dbReference type="GO" id="GO:0006351">
    <property type="term" value="P:DNA-templated transcription"/>
    <property type="evidence" value="ECO:0007669"/>
    <property type="project" value="InterPro"/>
</dbReference>
<dbReference type="EMBL" id="CM000653">
    <property type="protein sequence ID" value="EED87762.1"/>
    <property type="molecule type" value="Genomic_DNA"/>
</dbReference>
<dbReference type="GO" id="GO:0006338">
    <property type="term" value="P:chromatin remodeling"/>
    <property type="evidence" value="ECO:0000318"/>
    <property type="project" value="GO_Central"/>
</dbReference>
<dbReference type="Gene3D" id="2.130.10.10">
    <property type="entry name" value="YVTN repeat-like/Quinoprotein amine dehydrogenase"/>
    <property type="match status" value="2"/>
</dbReference>
<evidence type="ECO:0000256" key="2">
    <source>
        <dbReference type="ARBA" id="ARBA00007306"/>
    </source>
</evidence>
<evidence type="ECO:0000256" key="9">
    <source>
        <dbReference type="PROSITE-ProRule" id="PRU00221"/>
    </source>
</evidence>
<feature type="domain" description="Protein HIRA-like C-terminal" evidence="11">
    <location>
        <begin position="1023"/>
        <end position="1226"/>
    </location>
</feature>
<dbReference type="GO" id="GO:0006355">
    <property type="term" value="P:regulation of DNA-templated transcription"/>
    <property type="evidence" value="ECO:0007669"/>
    <property type="project" value="InterPro"/>
</dbReference>
<evidence type="ECO:0000256" key="10">
    <source>
        <dbReference type="SAM" id="MobiDB-lite"/>
    </source>
</evidence>
<protein>
    <recommendedName>
        <fullName evidence="11">Protein HIRA-like C-terminal domain-containing protein</fullName>
    </recommendedName>
</protein>
<feature type="compositionally biased region" description="Polar residues" evidence="10">
    <location>
        <begin position="107"/>
        <end position="137"/>
    </location>
</feature>
<dbReference type="OMA" id="PEMSKNR"/>
<feature type="compositionally biased region" description="Acidic residues" evidence="10">
    <location>
        <begin position="481"/>
        <end position="491"/>
    </location>
</feature>
<dbReference type="RefSeq" id="XP_002294982.1">
    <property type="nucleotide sequence ID" value="XM_002294946.1"/>
</dbReference>
<sequence length="1305" mass="138490">MVLVEIPLWVTHGNPNAKKGDRALPGIRQPTAADTNGTTDERQSNPPAAAALQLLQSTRHGTNRSPVYSCDVHPDGTRFATAAGDGTVRVWSLGCLFAGKSGHAKNGGTTRRGASSRFTESGNYVSSNSDDYDTASSLEEGRTTSAATGGGSAQQASMQQQQLPYVAPSQPPEGVNDLSGLVRKKKAKGSTSAPPLASKLPATSLVAAASTTAAAVARPAATSSSNPVTSNTTTNNISNKPTPSTQKHQQPKLLSTISSHEGSVLSLRFSPSGLYLATAGDDSYVNIYMRSKSPSLVKGNLVGVDSQGNRAIGNEGGGNGVGGGGEDVEHWNRIAVCRGHHLDVVGLAWAPDDSHLVSCSLDSANPVIVWRLYDVLVGGENGSEGGGGSVGGLTGMNSSVHIHNLHPFKILGKNVHTSTVKGVAFDPAGKYIATSGDDPAICIWRAFDDWGLEARIDSNSGVFRSKKRKRKVPQDPSGGMGEDDDEEEDDPGELASLSLFRRISFAPDGSHVCGTNASLRGKNIAAMISREGWAASAPQSEANGGGTPRKKDNPPGAANLVGHKQPVVSSRHCPIFFQVPSKGNSDSEESEDDPDLEPEYATLVALGDKRGFVTVWSTKMSRPLFKMQCSESRCTVTDISWGFNRYKGEDSLIMIVSLLDGYVVAINFNIPEEVGGGGILSAEKQRQIFRLKYGIEDFVGTYGVTPGKGRRGKRLVDDVGPMLIENALQLTMEMENDEDEVDGEEEESVESESQTGGKSPKGCNAAETVTTKGGKKRIRAVLINENGDATNNAAGDDAGKKKRKKAKDTQNPLQSALDAAAQASTVAQQGAGAKAARREKTSGGGAKSSANQPLSGAAPSRPASLPPPSQLGPVVRIPCVANKIHSVDLVSKSSSATLPSSILDETTTKIVADCVNSPMAALGGTPATSWSCATLTISRGGVRQWKDIIAKTSCTSLAANHETIAVGTSDGCLYLYGTSATLGFESGKAYRAFPPFVLGSPVAEINFSTTNDSKAADGSNTTSQMIVVTSDGNFYVYSLLSLGPKLEYKGSIAPAMQHMYLSCVPMNYRGPAQPRLARIQITESNQLMLILLISTMVSVKTLQGFVYNRSMQLWMRVSDSNSFLVSDFYSSLTGLKPHKGGEGILAKVDKFVRSGASSTESAKQMYNKLVETEKQTSKAIVTRSHCEDRLACAIALGSASEFRAWLSLYSRCLSISGDAGALRFLVDVLLGNPNDIDDMGEAESTRPTRSCWWFHSVGSQCLGLDNKEVIRKRILPEMSKNRQLQRLTNEISMELDSLSLHFKYP</sequence>
<dbReference type="STRING" id="35128.B8CF99"/>
<reference evidence="12 13" key="1">
    <citation type="journal article" date="2004" name="Science">
        <title>The genome of the diatom Thalassiosira pseudonana: ecology, evolution, and metabolism.</title>
        <authorList>
            <person name="Armbrust E.V."/>
            <person name="Berges J.A."/>
            <person name="Bowler C."/>
            <person name="Green B.R."/>
            <person name="Martinez D."/>
            <person name="Putnam N.H."/>
            <person name="Zhou S."/>
            <person name="Allen A.E."/>
            <person name="Apt K.E."/>
            <person name="Bechner M."/>
            <person name="Brzezinski M.A."/>
            <person name="Chaal B.K."/>
            <person name="Chiovitti A."/>
            <person name="Davis A.K."/>
            <person name="Demarest M.S."/>
            <person name="Detter J.C."/>
            <person name="Glavina T."/>
            <person name="Goodstein D."/>
            <person name="Hadi M.Z."/>
            <person name="Hellsten U."/>
            <person name="Hildebrand M."/>
            <person name="Jenkins B.D."/>
            <person name="Jurka J."/>
            <person name="Kapitonov V.V."/>
            <person name="Kroger N."/>
            <person name="Lau W.W."/>
            <person name="Lane T.W."/>
            <person name="Larimer F.W."/>
            <person name="Lippmeier J.C."/>
            <person name="Lucas S."/>
            <person name="Medina M."/>
            <person name="Montsant A."/>
            <person name="Obornik M."/>
            <person name="Parker M.S."/>
            <person name="Palenik B."/>
            <person name="Pazour G.J."/>
            <person name="Richardson P.M."/>
            <person name="Rynearson T.A."/>
            <person name="Saito M.A."/>
            <person name="Schwartz D.C."/>
            <person name="Thamatrakoln K."/>
            <person name="Valentin K."/>
            <person name="Vardi A."/>
            <person name="Wilkerson F.P."/>
            <person name="Rokhsar D.S."/>
        </authorList>
    </citation>
    <scope>NUCLEOTIDE SEQUENCE [LARGE SCALE GENOMIC DNA]</scope>
    <source>
        <strain evidence="12 13">CCMP1335</strain>
    </source>
</reference>
<dbReference type="InterPro" id="IPR031120">
    <property type="entry name" value="HIR1-like"/>
</dbReference>
<feature type="region of interest" description="Disordered" evidence="10">
    <location>
        <begin position="102"/>
        <end position="178"/>
    </location>
</feature>
<evidence type="ECO:0000256" key="1">
    <source>
        <dbReference type="ARBA" id="ARBA00004123"/>
    </source>
</evidence>
<feature type="compositionally biased region" description="Low complexity" evidence="10">
    <location>
        <begin position="853"/>
        <end position="863"/>
    </location>
</feature>
<comment type="subcellular location">
    <subcellularLocation>
        <location evidence="1">Nucleus</location>
    </subcellularLocation>
</comment>
<dbReference type="Proteomes" id="UP000001449">
    <property type="component" value="Chromosome 22"/>
</dbReference>
<feature type="region of interest" description="Disordered" evidence="10">
    <location>
        <begin position="463"/>
        <end position="491"/>
    </location>
</feature>
<keyword evidence="13" id="KW-1185">Reference proteome</keyword>
<evidence type="ECO:0000313" key="12">
    <source>
        <dbReference type="EMBL" id="EED87762.1"/>
    </source>
</evidence>
<evidence type="ECO:0000256" key="7">
    <source>
        <dbReference type="ARBA" id="ARBA00023163"/>
    </source>
</evidence>
<dbReference type="PANTHER" id="PTHR13831:SF0">
    <property type="entry name" value="PROTEIN HIRA"/>
    <property type="match status" value="1"/>
</dbReference>
<feature type="compositionally biased region" description="Low complexity" evidence="10">
    <location>
        <begin position="143"/>
        <end position="162"/>
    </location>
</feature>
<evidence type="ECO:0000256" key="5">
    <source>
        <dbReference type="ARBA" id="ARBA00022853"/>
    </source>
</evidence>
<gene>
    <name evidence="12" type="ORF">THAPSDRAFT_25688</name>
</gene>
<keyword evidence="7" id="KW-0804">Transcription</keyword>
<keyword evidence="5" id="KW-0156">Chromatin regulator</keyword>
<dbReference type="PaxDb" id="35128-Thaps25688"/>
<dbReference type="InterPro" id="IPR015943">
    <property type="entry name" value="WD40/YVTN_repeat-like_dom_sf"/>
</dbReference>
<dbReference type="InterPro" id="IPR011494">
    <property type="entry name" value="HIRA-like_C"/>
</dbReference>
<dbReference type="GO" id="GO:0000785">
    <property type="term" value="C:chromatin"/>
    <property type="evidence" value="ECO:0000318"/>
    <property type="project" value="GO_Central"/>
</dbReference>
<feature type="compositionally biased region" description="Low complexity" evidence="10">
    <location>
        <begin position="217"/>
        <end position="245"/>
    </location>
</feature>
<feature type="compositionally biased region" description="Acidic residues" evidence="10">
    <location>
        <begin position="735"/>
        <end position="750"/>
    </location>
</feature>
<dbReference type="GeneID" id="7443674"/>
<feature type="compositionally biased region" description="Low complexity" evidence="10">
    <location>
        <begin position="813"/>
        <end position="834"/>
    </location>
</feature>
<feature type="repeat" description="WD" evidence="9">
    <location>
        <begin position="60"/>
        <end position="93"/>
    </location>
</feature>
<feature type="region of interest" description="Disordered" evidence="10">
    <location>
        <begin position="217"/>
        <end position="253"/>
    </location>
</feature>
<evidence type="ECO:0000256" key="8">
    <source>
        <dbReference type="ARBA" id="ARBA00023242"/>
    </source>
</evidence>
<comment type="similarity">
    <text evidence="2">Belongs to the WD repeat HIR1 family.</text>
</comment>
<dbReference type="PROSITE" id="PS50294">
    <property type="entry name" value="WD_REPEATS_REGION"/>
    <property type="match status" value="3"/>
</dbReference>
<evidence type="ECO:0000256" key="3">
    <source>
        <dbReference type="ARBA" id="ARBA00022574"/>
    </source>
</evidence>
<proteinExistence type="inferred from homology"/>
<dbReference type="eggNOG" id="KOG0973">
    <property type="taxonomic scope" value="Eukaryota"/>
</dbReference>
<evidence type="ECO:0000256" key="4">
    <source>
        <dbReference type="ARBA" id="ARBA00022737"/>
    </source>
</evidence>
<dbReference type="HOGENOM" id="CLU_004372_3_0_1"/>
<organism evidence="12 13">
    <name type="scientific">Thalassiosira pseudonana</name>
    <name type="common">Marine diatom</name>
    <name type="synonym">Cyclotella nana</name>
    <dbReference type="NCBI Taxonomy" id="35128"/>
    <lineage>
        <taxon>Eukaryota</taxon>
        <taxon>Sar</taxon>
        <taxon>Stramenopiles</taxon>
        <taxon>Ochrophyta</taxon>
        <taxon>Bacillariophyta</taxon>
        <taxon>Coscinodiscophyceae</taxon>
        <taxon>Thalassiosirophycidae</taxon>
        <taxon>Thalassiosirales</taxon>
        <taxon>Thalassiosiraceae</taxon>
        <taxon>Thalassiosira</taxon>
    </lineage>
</organism>
<dbReference type="InParanoid" id="B8CF99"/>
<feature type="region of interest" description="Disordered" evidence="10">
    <location>
        <begin position="735"/>
        <end position="870"/>
    </location>
</feature>
<evidence type="ECO:0000313" key="13">
    <source>
        <dbReference type="Proteomes" id="UP000001449"/>
    </source>
</evidence>
<feature type="region of interest" description="Disordered" evidence="10">
    <location>
        <begin position="532"/>
        <end position="562"/>
    </location>
</feature>
<keyword evidence="4" id="KW-0677">Repeat</keyword>
<feature type="region of interest" description="Disordered" evidence="10">
    <location>
        <begin position="14"/>
        <end position="46"/>
    </location>
</feature>
<keyword evidence="6" id="KW-0805">Transcription regulation</keyword>
<evidence type="ECO:0000256" key="6">
    <source>
        <dbReference type="ARBA" id="ARBA00023015"/>
    </source>
</evidence>
<keyword evidence="8" id="KW-0539">Nucleus</keyword>
<dbReference type="KEGG" id="tps:THAPSDRAFT_25688"/>
<dbReference type="PROSITE" id="PS50082">
    <property type="entry name" value="WD_REPEATS_2"/>
    <property type="match status" value="3"/>
</dbReference>
<name>B8CF99_THAPS</name>
<dbReference type="Pfam" id="PF07569">
    <property type="entry name" value="Hira"/>
    <property type="match status" value="1"/>
</dbReference>
<reference evidence="12 13" key="2">
    <citation type="journal article" date="2008" name="Nature">
        <title>The Phaeodactylum genome reveals the evolutionary history of diatom genomes.</title>
        <authorList>
            <person name="Bowler C."/>
            <person name="Allen A.E."/>
            <person name="Badger J.H."/>
            <person name="Grimwood J."/>
            <person name="Jabbari K."/>
            <person name="Kuo A."/>
            <person name="Maheswari U."/>
            <person name="Martens C."/>
            <person name="Maumus F."/>
            <person name="Otillar R.P."/>
            <person name="Rayko E."/>
            <person name="Salamov A."/>
            <person name="Vandepoele K."/>
            <person name="Beszteri B."/>
            <person name="Gruber A."/>
            <person name="Heijde M."/>
            <person name="Katinka M."/>
            <person name="Mock T."/>
            <person name="Valentin K."/>
            <person name="Verret F."/>
            <person name="Berges J.A."/>
            <person name="Brownlee C."/>
            <person name="Cadoret J.P."/>
            <person name="Chiovitti A."/>
            <person name="Choi C.J."/>
            <person name="Coesel S."/>
            <person name="De Martino A."/>
            <person name="Detter J.C."/>
            <person name="Durkin C."/>
            <person name="Falciatore A."/>
            <person name="Fournet J."/>
            <person name="Haruta M."/>
            <person name="Huysman M.J."/>
            <person name="Jenkins B.D."/>
            <person name="Jiroutova K."/>
            <person name="Jorgensen R.E."/>
            <person name="Joubert Y."/>
            <person name="Kaplan A."/>
            <person name="Kroger N."/>
            <person name="Kroth P.G."/>
            <person name="La Roche J."/>
            <person name="Lindquist E."/>
            <person name="Lommer M."/>
            <person name="Martin-Jezequel V."/>
            <person name="Lopez P.J."/>
            <person name="Lucas S."/>
            <person name="Mangogna M."/>
            <person name="McGinnis K."/>
            <person name="Medlin L.K."/>
            <person name="Montsant A."/>
            <person name="Oudot-Le Secq M.P."/>
            <person name="Napoli C."/>
            <person name="Obornik M."/>
            <person name="Parker M.S."/>
            <person name="Petit J.L."/>
            <person name="Porcel B.M."/>
            <person name="Poulsen N."/>
            <person name="Robison M."/>
            <person name="Rychlewski L."/>
            <person name="Rynearson T.A."/>
            <person name="Schmutz J."/>
            <person name="Shapiro H."/>
            <person name="Siaut M."/>
            <person name="Stanley M."/>
            <person name="Sussman M.R."/>
            <person name="Taylor A.R."/>
            <person name="Vardi A."/>
            <person name="von Dassow P."/>
            <person name="Vyverman W."/>
            <person name="Willis A."/>
            <person name="Wyrwicz L.S."/>
            <person name="Rokhsar D.S."/>
            <person name="Weissenbach J."/>
            <person name="Armbrust E.V."/>
            <person name="Green B.R."/>
            <person name="Van de Peer Y."/>
            <person name="Grigoriev I.V."/>
        </authorList>
    </citation>
    <scope>NUCLEOTIDE SEQUENCE [LARGE SCALE GENOMIC DNA]</scope>
    <source>
        <strain evidence="12 13">CCMP1335</strain>
    </source>
</reference>
<dbReference type="SMART" id="SM00320">
    <property type="entry name" value="WD40"/>
    <property type="match status" value="5"/>
</dbReference>
<keyword evidence="3 9" id="KW-0853">WD repeat</keyword>
<feature type="repeat" description="WD" evidence="9">
    <location>
        <begin position="257"/>
        <end position="288"/>
    </location>
</feature>
<dbReference type="GO" id="GO:0005634">
    <property type="term" value="C:nucleus"/>
    <property type="evidence" value="ECO:0007669"/>
    <property type="project" value="UniProtKB-SubCell"/>
</dbReference>
<evidence type="ECO:0000259" key="11">
    <source>
        <dbReference type="Pfam" id="PF07569"/>
    </source>
</evidence>
<dbReference type="PANTHER" id="PTHR13831">
    <property type="entry name" value="MEMBER OF THE HIR1 FAMILY OF WD-REPEAT PROTEINS"/>
    <property type="match status" value="1"/>
</dbReference>
<dbReference type="InterPro" id="IPR001680">
    <property type="entry name" value="WD40_rpt"/>
</dbReference>